<evidence type="ECO:0000313" key="3">
    <source>
        <dbReference type="Proteomes" id="UP000250235"/>
    </source>
</evidence>
<accession>A0A2Z7BI65</accession>
<dbReference type="Proteomes" id="UP000250235">
    <property type="component" value="Unassembled WGS sequence"/>
</dbReference>
<keyword evidence="3" id="KW-1185">Reference proteome</keyword>
<protein>
    <submittedName>
        <fullName evidence="2">Plasma membrane-type proton ATPase</fullName>
    </submittedName>
</protein>
<keyword evidence="1" id="KW-0812">Transmembrane</keyword>
<gene>
    <name evidence="2" type="ORF">F511_05776</name>
</gene>
<evidence type="ECO:0000313" key="2">
    <source>
        <dbReference type="EMBL" id="KZV34094.1"/>
    </source>
</evidence>
<keyword evidence="1" id="KW-1133">Transmembrane helix</keyword>
<evidence type="ECO:0000256" key="1">
    <source>
        <dbReference type="SAM" id="Phobius"/>
    </source>
</evidence>
<dbReference type="AlphaFoldDB" id="A0A2Z7BI65"/>
<name>A0A2Z7BI65_9LAMI</name>
<keyword evidence="1" id="KW-0472">Membrane</keyword>
<organism evidence="2 3">
    <name type="scientific">Dorcoceras hygrometricum</name>
    <dbReference type="NCBI Taxonomy" id="472368"/>
    <lineage>
        <taxon>Eukaryota</taxon>
        <taxon>Viridiplantae</taxon>
        <taxon>Streptophyta</taxon>
        <taxon>Embryophyta</taxon>
        <taxon>Tracheophyta</taxon>
        <taxon>Spermatophyta</taxon>
        <taxon>Magnoliopsida</taxon>
        <taxon>eudicotyledons</taxon>
        <taxon>Gunneridae</taxon>
        <taxon>Pentapetalae</taxon>
        <taxon>asterids</taxon>
        <taxon>lamiids</taxon>
        <taxon>Lamiales</taxon>
        <taxon>Gesneriaceae</taxon>
        <taxon>Didymocarpoideae</taxon>
        <taxon>Trichosporeae</taxon>
        <taxon>Loxocarpinae</taxon>
        <taxon>Dorcoceras</taxon>
    </lineage>
</organism>
<dbReference type="EMBL" id="KV005417">
    <property type="protein sequence ID" value="KZV34094.1"/>
    <property type="molecule type" value="Genomic_DNA"/>
</dbReference>
<proteinExistence type="predicted"/>
<feature type="transmembrane region" description="Helical" evidence="1">
    <location>
        <begin position="24"/>
        <end position="42"/>
    </location>
</feature>
<reference evidence="2 3" key="1">
    <citation type="journal article" date="2015" name="Proc. Natl. Acad. Sci. U.S.A.">
        <title>The resurrection genome of Boea hygrometrica: A blueprint for survival of dehydration.</title>
        <authorList>
            <person name="Xiao L."/>
            <person name="Yang G."/>
            <person name="Zhang L."/>
            <person name="Yang X."/>
            <person name="Zhao S."/>
            <person name="Ji Z."/>
            <person name="Zhou Q."/>
            <person name="Hu M."/>
            <person name="Wang Y."/>
            <person name="Chen M."/>
            <person name="Xu Y."/>
            <person name="Jin H."/>
            <person name="Xiao X."/>
            <person name="Hu G."/>
            <person name="Bao F."/>
            <person name="Hu Y."/>
            <person name="Wan P."/>
            <person name="Li L."/>
            <person name="Deng X."/>
            <person name="Kuang T."/>
            <person name="Xiang C."/>
            <person name="Zhu J.K."/>
            <person name="Oliver M.J."/>
            <person name="He Y."/>
        </authorList>
    </citation>
    <scope>NUCLEOTIDE SEQUENCE [LARGE SCALE GENOMIC DNA]</scope>
    <source>
        <strain evidence="3">cv. XS01</strain>
    </source>
</reference>
<sequence length="254" mass="28693">MRRESLVTVEEAVVSYYSRSCRQLPFILLLTNLLAVAILITVNESVSSRDSNYFAILITVDESVDSRYSRRLLMSNVEQEADTNKRNSEESDVVLKIQQMLFALITSSRKIPAGSYIKSQAFETNEWTTSCKHIVTTNWTTSCKYIQTQATAHPYESCCYASSRKMMYQSQALCIQSQDDVPVASYSGSSRELQCYCVSSRHVDMVSRRNKSRSSEALQPGAKYSVVKVTSRSDEPAAKQLTIYEELSKLDVNC</sequence>